<feature type="signal peptide" evidence="6">
    <location>
        <begin position="1"/>
        <end position="28"/>
    </location>
</feature>
<proteinExistence type="inferred from homology"/>
<dbReference type="InterPro" id="IPR016140">
    <property type="entry name" value="Bifunc_inhib/LTP/seed_store"/>
</dbReference>
<feature type="region of interest" description="Disordered" evidence="5">
    <location>
        <begin position="133"/>
        <end position="168"/>
    </location>
</feature>
<feature type="compositionally biased region" description="Low complexity" evidence="5">
    <location>
        <begin position="133"/>
        <end position="163"/>
    </location>
</feature>
<evidence type="ECO:0000256" key="1">
    <source>
        <dbReference type="ARBA" id="ARBA00009748"/>
    </source>
</evidence>
<evidence type="ECO:0000256" key="5">
    <source>
        <dbReference type="SAM" id="MobiDB-lite"/>
    </source>
</evidence>
<protein>
    <recommendedName>
        <fullName evidence="7">Bifunctional inhibitor/plant lipid transfer protein/seed storage helical domain-containing protein</fullName>
    </recommendedName>
</protein>
<feature type="chain" id="PRO_5002348368" description="Bifunctional inhibitor/plant lipid transfer protein/seed storage helical domain-containing protein" evidence="6">
    <location>
        <begin position="29"/>
        <end position="206"/>
    </location>
</feature>
<dbReference type="EnsemblPlants" id="LPERR03G23640.2">
    <property type="protein sequence ID" value="LPERR03G23640.2"/>
    <property type="gene ID" value="LPERR03G23640"/>
</dbReference>
<sequence>MMDRSSFTASCLLGLAVVAAVIAAPSSAQQLPPPQQQPPLPPQQPPGQPANATPSCPPVQASMSPCVSYFIGNSSSPSDACCVQMREMFRSQAPCLCAAVSSAPSQLAPVLGGVQSLLPTSCNLPPNACADASAGSSTAPPSSGTTAAAPATEPAGTDPATAAAGGGSKTVPTIPASAGVGGHGHGASAVGVAVLMSSLLAYGCMI</sequence>
<feature type="domain" description="Bifunctional inhibitor/plant lipid transfer protein/seed storage helical" evidence="7">
    <location>
        <begin position="56"/>
        <end position="129"/>
    </location>
</feature>
<keyword evidence="2 6" id="KW-0732">Signal</keyword>
<dbReference type="InterPro" id="IPR036312">
    <property type="entry name" value="Bifun_inhib/LTP/seed_sf"/>
</dbReference>
<keyword evidence="4" id="KW-0325">Glycoprotein</keyword>
<feature type="region of interest" description="Disordered" evidence="5">
    <location>
        <begin position="28"/>
        <end position="56"/>
    </location>
</feature>
<evidence type="ECO:0000256" key="4">
    <source>
        <dbReference type="ARBA" id="ARBA00023180"/>
    </source>
</evidence>
<reference evidence="8" key="3">
    <citation type="submission" date="2015-04" db="UniProtKB">
        <authorList>
            <consortium name="EnsemblPlants"/>
        </authorList>
    </citation>
    <scope>IDENTIFICATION</scope>
</reference>
<dbReference type="AlphaFoldDB" id="A0A0D9VX57"/>
<dbReference type="Proteomes" id="UP000032180">
    <property type="component" value="Chromosome 3"/>
</dbReference>
<dbReference type="CDD" id="cd00010">
    <property type="entry name" value="AAI_LTSS"/>
    <property type="match status" value="1"/>
</dbReference>
<dbReference type="Gramene" id="LPERR03G23640.2">
    <property type="protein sequence ID" value="LPERR03G23640.2"/>
    <property type="gene ID" value="LPERR03G23640"/>
</dbReference>
<feature type="compositionally biased region" description="Pro residues" evidence="5">
    <location>
        <begin position="31"/>
        <end position="48"/>
    </location>
</feature>
<evidence type="ECO:0000256" key="6">
    <source>
        <dbReference type="SAM" id="SignalP"/>
    </source>
</evidence>
<dbReference type="PANTHER" id="PTHR33044">
    <property type="entry name" value="BIFUNCTIONAL INHIBITOR/LIPID-TRANSFER PROTEIN/SEED STORAGE 2S ALBUMIN SUPERFAMILY PROTEIN-RELATED"/>
    <property type="match status" value="1"/>
</dbReference>
<evidence type="ECO:0000256" key="2">
    <source>
        <dbReference type="ARBA" id="ARBA00022729"/>
    </source>
</evidence>
<name>A0A0D9VX57_9ORYZ</name>
<reference evidence="9" key="2">
    <citation type="submission" date="2013-12" db="EMBL/GenBank/DDBJ databases">
        <authorList>
            <person name="Yu Y."/>
            <person name="Lee S."/>
            <person name="de Baynast K."/>
            <person name="Wissotski M."/>
            <person name="Liu L."/>
            <person name="Talag J."/>
            <person name="Goicoechea J."/>
            <person name="Angelova A."/>
            <person name="Jetty R."/>
            <person name="Kudrna D."/>
            <person name="Golser W."/>
            <person name="Rivera L."/>
            <person name="Zhang J."/>
            <person name="Wing R."/>
        </authorList>
    </citation>
    <scope>NUCLEOTIDE SEQUENCE</scope>
</reference>
<keyword evidence="9" id="KW-1185">Reference proteome</keyword>
<dbReference type="SMART" id="SM00499">
    <property type="entry name" value="AAI"/>
    <property type="match status" value="1"/>
</dbReference>
<keyword evidence="3" id="KW-1015">Disulfide bond</keyword>
<evidence type="ECO:0000313" key="9">
    <source>
        <dbReference type="Proteomes" id="UP000032180"/>
    </source>
</evidence>
<comment type="similarity">
    <text evidence="1">Belongs to the plant LTP family.</text>
</comment>
<reference evidence="8 9" key="1">
    <citation type="submission" date="2012-08" db="EMBL/GenBank/DDBJ databases">
        <title>Oryza genome evolution.</title>
        <authorList>
            <person name="Wing R.A."/>
        </authorList>
    </citation>
    <scope>NUCLEOTIDE SEQUENCE</scope>
</reference>
<dbReference type="SUPFAM" id="SSF47699">
    <property type="entry name" value="Bifunctional inhibitor/lipid-transfer protein/seed storage 2S albumin"/>
    <property type="match status" value="1"/>
</dbReference>
<dbReference type="Gene3D" id="1.10.110.10">
    <property type="entry name" value="Plant lipid-transfer and hydrophobic proteins"/>
    <property type="match status" value="1"/>
</dbReference>
<dbReference type="InterPro" id="IPR043325">
    <property type="entry name" value="LTSS"/>
</dbReference>
<dbReference type="HOGENOM" id="CLU_1268542_0_0_1"/>
<evidence type="ECO:0000256" key="3">
    <source>
        <dbReference type="ARBA" id="ARBA00023157"/>
    </source>
</evidence>
<accession>A0A0D9VX57</accession>
<organism evidence="8 9">
    <name type="scientific">Leersia perrieri</name>
    <dbReference type="NCBI Taxonomy" id="77586"/>
    <lineage>
        <taxon>Eukaryota</taxon>
        <taxon>Viridiplantae</taxon>
        <taxon>Streptophyta</taxon>
        <taxon>Embryophyta</taxon>
        <taxon>Tracheophyta</taxon>
        <taxon>Spermatophyta</taxon>
        <taxon>Magnoliopsida</taxon>
        <taxon>Liliopsida</taxon>
        <taxon>Poales</taxon>
        <taxon>Poaceae</taxon>
        <taxon>BOP clade</taxon>
        <taxon>Oryzoideae</taxon>
        <taxon>Oryzeae</taxon>
        <taxon>Oryzinae</taxon>
        <taxon>Leersia</taxon>
    </lineage>
</organism>
<evidence type="ECO:0000313" key="8">
    <source>
        <dbReference type="EnsemblPlants" id="LPERR03G23640.2"/>
    </source>
</evidence>
<dbReference type="Pfam" id="PF14368">
    <property type="entry name" value="LTP_2"/>
    <property type="match status" value="1"/>
</dbReference>
<evidence type="ECO:0000259" key="7">
    <source>
        <dbReference type="SMART" id="SM00499"/>
    </source>
</evidence>